<keyword evidence="1" id="KW-1133">Transmembrane helix</keyword>
<dbReference type="Gene3D" id="3.40.630.40">
    <property type="entry name" value="Zn-dependent exopeptidases"/>
    <property type="match status" value="1"/>
</dbReference>
<evidence type="ECO:0000313" key="2">
    <source>
        <dbReference type="EMBL" id="MBB6452665.1"/>
    </source>
</evidence>
<organism evidence="2 3">
    <name type="scientific">Salirhabdus euzebyi</name>
    <dbReference type="NCBI Taxonomy" id="394506"/>
    <lineage>
        <taxon>Bacteria</taxon>
        <taxon>Bacillati</taxon>
        <taxon>Bacillota</taxon>
        <taxon>Bacilli</taxon>
        <taxon>Bacillales</taxon>
        <taxon>Bacillaceae</taxon>
        <taxon>Salirhabdus</taxon>
    </lineage>
</organism>
<gene>
    <name evidence="2" type="ORF">HNQ94_001111</name>
</gene>
<keyword evidence="3" id="KW-1185">Reference proteome</keyword>
<keyword evidence="1" id="KW-0812">Transmembrane</keyword>
<proteinExistence type="predicted"/>
<comment type="caution">
    <text evidence="2">The sequence shown here is derived from an EMBL/GenBank/DDBJ whole genome shotgun (WGS) entry which is preliminary data.</text>
</comment>
<dbReference type="AlphaFoldDB" id="A0A841Q2J3"/>
<reference evidence="2 3" key="1">
    <citation type="submission" date="2020-08" db="EMBL/GenBank/DDBJ databases">
        <title>Genomic Encyclopedia of Type Strains, Phase IV (KMG-IV): sequencing the most valuable type-strain genomes for metagenomic binning, comparative biology and taxonomic classification.</title>
        <authorList>
            <person name="Goeker M."/>
        </authorList>
    </citation>
    <scope>NUCLEOTIDE SEQUENCE [LARGE SCALE GENOMIC DNA]</scope>
    <source>
        <strain evidence="2 3">DSM 19612</strain>
    </source>
</reference>
<dbReference type="SUPFAM" id="SSF53187">
    <property type="entry name" value="Zn-dependent exopeptidases"/>
    <property type="match status" value="1"/>
</dbReference>
<dbReference type="InterPro" id="IPR010897">
    <property type="entry name" value="Spore_II_P"/>
</dbReference>
<dbReference type="Pfam" id="PF07454">
    <property type="entry name" value="SpoIIP"/>
    <property type="match status" value="1"/>
</dbReference>
<dbReference type="EMBL" id="JACHGH010000003">
    <property type="protein sequence ID" value="MBB6452665.1"/>
    <property type="molecule type" value="Genomic_DNA"/>
</dbReference>
<keyword evidence="1" id="KW-0472">Membrane</keyword>
<sequence>MNKSPFNENLSWKDYVRTYLNACLLFLIVIIFVCMISIPKINQNLFGSFSMLSLPNNEAVTNTALLMFGSEIPGFEKFVSERREVPDVGNAIMELLTDLRAGDLMSFLEQEVPGLKLVSTEIYVAGKGTDFSTLPAESPPPNFDELLAEDVDEQEEEEENEQVVPSENSSVFIYHSHSWEAFRPLLDGGEDVVPSNASSVDNNKNIVLVGSMLSDALDESGISNTHDKTNMAQLLKENNWTYYDSYKASRNVMQNVNEKARYFIDIHRDSATKDITTIDINGKNYARLYFIVGTANENYDQNLKFVEELNAKMEAAYPGISRGIFKKSKADGDGLYNQDLSERAILIEVGGIDNNEEELKNTIDAFSTIFTEMYFKDAVQVNQ</sequence>
<accession>A0A841Q2J3</accession>
<feature type="transmembrane region" description="Helical" evidence="1">
    <location>
        <begin position="19"/>
        <end position="38"/>
    </location>
</feature>
<protein>
    <submittedName>
        <fullName evidence="2">Stage II sporulation protein P</fullName>
    </submittedName>
</protein>
<dbReference type="RefSeq" id="WP_174495235.1">
    <property type="nucleotide sequence ID" value="NZ_CADDWK010000003.1"/>
</dbReference>
<evidence type="ECO:0000313" key="3">
    <source>
        <dbReference type="Proteomes" id="UP000581688"/>
    </source>
</evidence>
<evidence type="ECO:0000256" key="1">
    <source>
        <dbReference type="SAM" id="Phobius"/>
    </source>
</evidence>
<name>A0A841Q2J3_9BACI</name>
<dbReference type="NCBIfam" id="TIGR02867">
    <property type="entry name" value="spore_II_P"/>
    <property type="match status" value="1"/>
</dbReference>
<dbReference type="Proteomes" id="UP000581688">
    <property type="component" value="Unassembled WGS sequence"/>
</dbReference>